<sequence length="357" mass="39243">MATKLFIPGPTEVAPEVLAAMSGPMMGHRSKAASALQRRISDNLRRILLTDQEILLSTSSGTGLMEGAVRSCTAKRAAIFSVGAFGDKWYKIATGNGVPADIFKSELGQPTTPEMVDAALATGKYDTICITHNETSTGIQNPVEGIAEVLRKYPDVVWCMDAVSSAAGSRIETDKLGVDVLVTSTQKALALPPGMAVCTLSPKAYERTASVPNRGCYFDLRSIYDTIQKKDYQYTNTPCVSIMYAMDLQLQRIMQEGVENRFARHESMAEFVRSWADEYFSVFANRDHLSRTLTVISNTRDIDIAALNNVLIERGMQLGNGYGDLKNKTFRIAHMGELTMDDMRSITSNIVDILKLK</sequence>
<protein>
    <submittedName>
        <fullName evidence="9">Aminotransferase</fullName>
    </submittedName>
</protein>
<evidence type="ECO:0000259" key="8">
    <source>
        <dbReference type="Pfam" id="PF00266"/>
    </source>
</evidence>
<evidence type="ECO:0000256" key="2">
    <source>
        <dbReference type="ARBA" id="ARBA00009236"/>
    </source>
</evidence>
<comment type="cofactor">
    <cofactor evidence="1 5 7">
        <name>pyridoxal 5'-phosphate</name>
        <dbReference type="ChEBI" id="CHEBI:597326"/>
    </cofactor>
</comment>
<dbReference type="AlphaFoldDB" id="A0A2N8HF93"/>
<dbReference type="EMBL" id="PJKA01000006">
    <property type="protein sequence ID" value="PNC18952.1"/>
    <property type="molecule type" value="Genomic_DNA"/>
</dbReference>
<dbReference type="OrthoDB" id="389074at2"/>
<name>A0A2N8HF93_9BACT</name>
<dbReference type="InterPro" id="IPR024169">
    <property type="entry name" value="SP_NH2Trfase/AEP_transaminase"/>
</dbReference>
<feature type="domain" description="Aminotransferase class V" evidence="8">
    <location>
        <begin position="26"/>
        <end position="320"/>
    </location>
</feature>
<evidence type="ECO:0000256" key="5">
    <source>
        <dbReference type="PIRSR" id="PIRSR000524-50"/>
    </source>
</evidence>
<feature type="modified residue" description="N6-(pyridoxal phosphate)lysine" evidence="5">
    <location>
        <position position="187"/>
    </location>
</feature>
<dbReference type="InterPro" id="IPR000192">
    <property type="entry name" value="Aminotrans_V_dom"/>
</dbReference>
<dbReference type="PIRSF" id="PIRSF000524">
    <property type="entry name" value="SPT"/>
    <property type="match status" value="1"/>
</dbReference>
<evidence type="ECO:0000256" key="3">
    <source>
        <dbReference type="ARBA" id="ARBA00022898"/>
    </source>
</evidence>
<dbReference type="PANTHER" id="PTHR21152">
    <property type="entry name" value="AMINOTRANSFERASE CLASS V"/>
    <property type="match status" value="1"/>
</dbReference>
<evidence type="ECO:0000256" key="4">
    <source>
        <dbReference type="PIRSR" id="PIRSR000524-1"/>
    </source>
</evidence>
<dbReference type="GO" id="GO:0004760">
    <property type="term" value="F:L-serine-pyruvate transaminase activity"/>
    <property type="evidence" value="ECO:0007669"/>
    <property type="project" value="TreeGrafter"/>
</dbReference>
<dbReference type="GO" id="GO:0019265">
    <property type="term" value="P:glycine biosynthetic process, by transamination of glyoxylate"/>
    <property type="evidence" value="ECO:0007669"/>
    <property type="project" value="TreeGrafter"/>
</dbReference>
<dbReference type="Gene3D" id="3.40.640.10">
    <property type="entry name" value="Type I PLP-dependent aspartate aminotransferase-like (Major domain)"/>
    <property type="match status" value="1"/>
</dbReference>
<dbReference type="InterPro" id="IPR015422">
    <property type="entry name" value="PyrdxlP-dep_Trfase_small"/>
</dbReference>
<dbReference type="GO" id="GO:0008453">
    <property type="term" value="F:alanine-glyoxylate transaminase activity"/>
    <property type="evidence" value="ECO:0007669"/>
    <property type="project" value="TreeGrafter"/>
</dbReference>
<comment type="similarity">
    <text evidence="2 6">Belongs to the class-V pyridoxal-phosphate-dependent aminotransferase family.</text>
</comment>
<accession>A0A2N8HF93</accession>
<evidence type="ECO:0000256" key="6">
    <source>
        <dbReference type="RuleBase" id="RU004075"/>
    </source>
</evidence>
<gene>
    <name evidence="9" type="ORF">CXU22_03950</name>
</gene>
<proteinExistence type="inferred from homology"/>
<evidence type="ECO:0000256" key="7">
    <source>
        <dbReference type="RuleBase" id="RU004504"/>
    </source>
</evidence>
<keyword evidence="3 5" id="KW-0663">Pyridoxal phosphate</keyword>
<dbReference type="PROSITE" id="PS00595">
    <property type="entry name" value="AA_TRANSFER_CLASS_5"/>
    <property type="match status" value="1"/>
</dbReference>
<reference evidence="9 10" key="1">
    <citation type="journal article" date="2017" name="BMC Genomics">
        <title>Genome sequencing of 39 Akkermansia muciniphila isolates reveals its population structure, genomic and functional diverisity, and global distribution in mammalian gut microbiotas.</title>
        <authorList>
            <person name="Guo X."/>
            <person name="Li S."/>
            <person name="Zhang J."/>
            <person name="Wu F."/>
            <person name="Li X."/>
            <person name="Wu D."/>
            <person name="Zhang M."/>
            <person name="Ou Z."/>
            <person name="Jie Z."/>
            <person name="Yan Q."/>
            <person name="Li P."/>
            <person name="Yi J."/>
            <person name="Peng Y."/>
        </authorList>
    </citation>
    <scope>NUCLEOTIDE SEQUENCE [LARGE SCALE GENOMIC DNA]</scope>
    <source>
        <strain evidence="9 10">GP24</strain>
    </source>
</reference>
<keyword evidence="9" id="KW-0032">Aminotransferase</keyword>
<dbReference type="InterPro" id="IPR015424">
    <property type="entry name" value="PyrdxlP-dep_Trfase"/>
</dbReference>
<dbReference type="InterPro" id="IPR015421">
    <property type="entry name" value="PyrdxlP-dep_Trfase_major"/>
</dbReference>
<dbReference type="RefSeq" id="WP_102712759.1">
    <property type="nucleotide sequence ID" value="NZ_PJKA01000006.1"/>
</dbReference>
<dbReference type="Proteomes" id="UP000236000">
    <property type="component" value="Unassembled WGS sequence"/>
</dbReference>
<evidence type="ECO:0000313" key="9">
    <source>
        <dbReference type="EMBL" id="PNC18952.1"/>
    </source>
</evidence>
<dbReference type="Pfam" id="PF00266">
    <property type="entry name" value="Aminotran_5"/>
    <property type="match status" value="1"/>
</dbReference>
<dbReference type="Gene3D" id="3.90.1150.10">
    <property type="entry name" value="Aspartate Aminotransferase, domain 1"/>
    <property type="match status" value="1"/>
</dbReference>
<evidence type="ECO:0000256" key="1">
    <source>
        <dbReference type="ARBA" id="ARBA00001933"/>
    </source>
</evidence>
<dbReference type="PANTHER" id="PTHR21152:SF40">
    <property type="entry name" value="ALANINE--GLYOXYLATE AMINOTRANSFERASE"/>
    <property type="match status" value="1"/>
</dbReference>
<feature type="binding site" evidence="4">
    <location>
        <position position="331"/>
    </location>
    <ligand>
        <name>substrate</name>
    </ligand>
</feature>
<evidence type="ECO:0000313" key="10">
    <source>
        <dbReference type="Proteomes" id="UP000236000"/>
    </source>
</evidence>
<dbReference type="InterPro" id="IPR020578">
    <property type="entry name" value="Aminotrans_V_PyrdxlP_BS"/>
</dbReference>
<dbReference type="SUPFAM" id="SSF53383">
    <property type="entry name" value="PLP-dependent transferases"/>
    <property type="match status" value="1"/>
</dbReference>
<keyword evidence="9" id="KW-0808">Transferase</keyword>
<organism evidence="9 10">
    <name type="scientific">Akkermansia muciniphila</name>
    <dbReference type="NCBI Taxonomy" id="239935"/>
    <lineage>
        <taxon>Bacteria</taxon>
        <taxon>Pseudomonadati</taxon>
        <taxon>Verrucomicrobiota</taxon>
        <taxon>Verrucomicrobiia</taxon>
        <taxon>Verrucomicrobiales</taxon>
        <taxon>Akkermansiaceae</taxon>
        <taxon>Akkermansia</taxon>
    </lineage>
</organism>
<comment type="caution">
    <text evidence="9">The sequence shown here is derived from an EMBL/GenBank/DDBJ whole genome shotgun (WGS) entry which is preliminary data.</text>
</comment>